<accession>A0A511JMT1</accession>
<dbReference type="Proteomes" id="UP000321049">
    <property type="component" value="Unassembled WGS sequence"/>
</dbReference>
<gene>
    <name evidence="1" type="ORF">CTE05_24500</name>
</gene>
<dbReference type="OrthoDB" id="5185848at2"/>
<name>A0A511JMT1_9CELL</name>
<dbReference type="AlphaFoldDB" id="A0A511JMT1"/>
<evidence type="ECO:0000313" key="1">
    <source>
        <dbReference type="EMBL" id="GEL98903.1"/>
    </source>
</evidence>
<dbReference type="EMBL" id="BJWH01000012">
    <property type="protein sequence ID" value="GEL98903.1"/>
    <property type="molecule type" value="Genomic_DNA"/>
</dbReference>
<dbReference type="RefSeq" id="WP_146846489.1">
    <property type="nucleotide sequence ID" value="NZ_BJWH01000012.1"/>
</dbReference>
<proteinExistence type="predicted"/>
<evidence type="ECO:0000313" key="2">
    <source>
        <dbReference type="Proteomes" id="UP000321049"/>
    </source>
</evidence>
<sequence>MPSHDLPDDAPTLDLTPDQLDLVGRIAQSYAAAAPAGWVRIVARQECSVGEDARGIANVRVVVVETPDGLVQEDYSPPRDLHFQTGDMLRELAAGSPTQTVVLNLVVDRDGTHRAAVTVDVPRVLVGIRDETSSEPVHDYLERNRAELTALLR</sequence>
<keyword evidence="2" id="KW-1185">Reference proteome</keyword>
<organism evidence="1 2">
    <name type="scientific">Cellulomonas terrae</name>
    <dbReference type="NCBI Taxonomy" id="311234"/>
    <lineage>
        <taxon>Bacteria</taxon>
        <taxon>Bacillati</taxon>
        <taxon>Actinomycetota</taxon>
        <taxon>Actinomycetes</taxon>
        <taxon>Micrococcales</taxon>
        <taxon>Cellulomonadaceae</taxon>
        <taxon>Cellulomonas</taxon>
    </lineage>
</organism>
<reference evidence="1 2" key="1">
    <citation type="submission" date="2019-07" db="EMBL/GenBank/DDBJ databases">
        <title>Whole genome shotgun sequence of Cellulomonas terrae NBRC 100819.</title>
        <authorList>
            <person name="Hosoyama A."/>
            <person name="Uohara A."/>
            <person name="Ohji S."/>
            <person name="Ichikawa N."/>
        </authorList>
    </citation>
    <scope>NUCLEOTIDE SEQUENCE [LARGE SCALE GENOMIC DNA]</scope>
    <source>
        <strain evidence="1 2">NBRC 100819</strain>
    </source>
</reference>
<protein>
    <submittedName>
        <fullName evidence="1">Uncharacterized protein</fullName>
    </submittedName>
</protein>
<comment type="caution">
    <text evidence="1">The sequence shown here is derived from an EMBL/GenBank/DDBJ whole genome shotgun (WGS) entry which is preliminary data.</text>
</comment>